<dbReference type="InterPro" id="IPR018520">
    <property type="entry name" value="UPP_synth-like_CS"/>
</dbReference>
<dbReference type="InterPro" id="IPR001441">
    <property type="entry name" value="UPP_synth-like"/>
</dbReference>
<dbReference type="GO" id="GO:0016094">
    <property type="term" value="P:polyprenol biosynthetic process"/>
    <property type="evidence" value="ECO:0007669"/>
    <property type="project" value="TreeGrafter"/>
</dbReference>
<dbReference type="AlphaFoldDB" id="A0A6N6VEX3"/>
<feature type="binding site" evidence="2">
    <location>
        <begin position="70"/>
        <end position="72"/>
    </location>
    <ligand>
        <name>substrate</name>
    </ligand>
</feature>
<keyword evidence="2" id="KW-0479">Metal-binding</keyword>
<feature type="binding site" evidence="2">
    <location>
        <position position="38"/>
    </location>
    <ligand>
        <name>substrate</name>
    </ligand>
</feature>
<feature type="binding site" evidence="2">
    <location>
        <position position="42"/>
    </location>
    <ligand>
        <name>substrate</name>
    </ligand>
</feature>
<comment type="caution">
    <text evidence="3">The sequence shown here is derived from an EMBL/GenBank/DDBJ whole genome shotgun (WGS) entry which is preliminary data.</text>
</comment>
<dbReference type="GO" id="GO:0000287">
    <property type="term" value="F:magnesium ion binding"/>
    <property type="evidence" value="ECO:0007669"/>
    <property type="project" value="UniProtKB-UniRule"/>
</dbReference>
<sequence>MLTPGTSASSEQALDVPRHIAIIMDGNGRWAAKRYLPRKIGHQQGVEAVRTIVRAAGDMGIRYLTLYGFSSENWKRPAEEVSDLMGLLRLFIRRDLAELHRNRVQVRIIGDREHLAADIVALIEEAETLTHANDRLKLMIAFNYGGQNEITAAVQRIAREVKAGSLDPEAITPEIVAAHLDTAGVPDPDLIIRTSGEKRLSNFLIWQSAYAELVFTDVYWPDFTPDRLKEAIVEYNLRDRRFGAVEPVKS</sequence>
<keyword evidence="4" id="KW-1185">Reference proteome</keyword>
<dbReference type="Pfam" id="PF01255">
    <property type="entry name" value="Prenyltransf"/>
    <property type="match status" value="1"/>
</dbReference>
<comment type="subunit">
    <text evidence="2">Homodimer.</text>
</comment>
<proteinExistence type="inferred from homology"/>
<feature type="binding site" evidence="2">
    <location>
        <position position="76"/>
    </location>
    <ligand>
        <name>substrate</name>
    </ligand>
</feature>
<dbReference type="NCBIfam" id="NF011408">
    <property type="entry name" value="PRK14834.1"/>
    <property type="match status" value="1"/>
</dbReference>
<feature type="binding site" evidence="2">
    <location>
        <begin position="199"/>
        <end position="201"/>
    </location>
    <ligand>
        <name>substrate</name>
    </ligand>
</feature>
<protein>
    <recommendedName>
        <fullName evidence="2">Isoprenyl transferase</fullName>
        <ecNumber evidence="2">2.5.1.-</ecNumber>
    </recommendedName>
</protein>
<dbReference type="RefSeq" id="WP_152216760.1">
    <property type="nucleotide sequence ID" value="NZ_JBAQYD010000182.1"/>
</dbReference>
<name>A0A6N6VEX3_9HYPH</name>
<gene>
    <name evidence="3" type="ORF">F2P47_12785</name>
</gene>
<evidence type="ECO:0000256" key="2">
    <source>
        <dbReference type="HAMAP-Rule" id="MF_01139"/>
    </source>
</evidence>
<reference evidence="3 4" key="1">
    <citation type="submission" date="2019-09" db="EMBL/GenBank/DDBJ databases">
        <title>Parvibaculum sedimenti sp. nov., isolated from sediment.</title>
        <authorList>
            <person name="Wang Y."/>
        </authorList>
    </citation>
    <scope>NUCLEOTIDE SEQUENCE [LARGE SCALE GENOMIC DNA]</scope>
    <source>
        <strain evidence="3 4">HXT-9</strain>
    </source>
</reference>
<evidence type="ECO:0000256" key="1">
    <source>
        <dbReference type="ARBA" id="ARBA00022679"/>
    </source>
</evidence>
<dbReference type="PANTHER" id="PTHR10291:SF0">
    <property type="entry name" value="DEHYDRODOLICHYL DIPHOSPHATE SYNTHASE 2"/>
    <property type="match status" value="1"/>
</dbReference>
<feature type="binding site" evidence="2">
    <location>
        <position position="193"/>
    </location>
    <ligand>
        <name>substrate</name>
    </ligand>
</feature>
<dbReference type="FunFam" id="3.40.1180.10:FF:000001">
    <property type="entry name" value="(2E,6E)-farnesyl-diphosphate-specific ditrans,polycis-undecaprenyl-diphosphate synthase"/>
    <property type="match status" value="1"/>
</dbReference>
<evidence type="ECO:0000313" key="4">
    <source>
        <dbReference type="Proteomes" id="UP000468901"/>
    </source>
</evidence>
<feature type="binding site" evidence="2">
    <location>
        <position position="212"/>
    </location>
    <ligand>
        <name>Mg(2+)</name>
        <dbReference type="ChEBI" id="CHEBI:18420"/>
    </ligand>
</feature>
<dbReference type="Proteomes" id="UP000468901">
    <property type="component" value="Unassembled WGS sequence"/>
</dbReference>
<evidence type="ECO:0000313" key="3">
    <source>
        <dbReference type="EMBL" id="KAB7739304.1"/>
    </source>
</evidence>
<organism evidence="3 4">
    <name type="scientific">Parvibaculum sedimenti</name>
    <dbReference type="NCBI Taxonomy" id="2608632"/>
    <lineage>
        <taxon>Bacteria</taxon>
        <taxon>Pseudomonadati</taxon>
        <taxon>Pseudomonadota</taxon>
        <taxon>Alphaproteobacteria</taxon>
        <taxon>Hyphomicrobiales</taxon>
        <taxon>Parvibaculaceae</taxon>
        <taxon>Parvibaculum</taxon>
    </lineage>
</organism>
<dbReference type="PROSITE" id="PS01066">
    <property type="entry name" value="UPP_SYNTHASE"/>
    <property type="match status" value="1"/>
</dbReference>
<dbReference type="GO" id="GO:0008834">
    <property type="term" value="F:ditrans,polycis-undecaprenyl-diphosphate synthase [(2E,6E)-farnesyl-diphosphate specific] activity"/>
    <property type="evidence" value="ECO:0007669"/>
    <property type="project" value="TreeGrafter"/>
</dbReference>
<feature type="binding site" evidence="2">
    <location>
        <position position="25"/>
    </location>
    <ligand>
        <name>Mg(2+)</name>
        <dbReference type="ChEBI" id="CHEBI:18420"/>
    </ligand>
</feature>
<keyword evidence="1 2" id="KW-0808">Transferase</keyword>
<dbReference type="HAMAP" id="MF_01139">
    <property type="entry name" value="ISPT"/>
    <property type="match status" value="1"/>
</dbReference>
<dbReference type="InterPro" id="IPR036424">
    <property type="entry name" value="UPP_synth-like_sf"/>
</dbReference>
<feature type="binding site" evidence="2">
    <location>
        <begin position="26"/>
        <end position="29"/>
    </location>
    <ligand>
        <name>substrate</name>
    </ligand>
</feature>
<dbReference type="NCBIfam" id="TIGR00055">
    <property type="entry name" value="uppS"/>
    <property type="match status" value="1"/>
</dbReference>
<comment type="similarity">
    <text evidence="2">Belongs to the UPP synthase family.</text>
</comment>
<feature type="binding site" evidence="2">
    <location>
        <position position="74"/>
    </location>
    <ligand>
        <name>substrate</name>
    </ligand>
</feature>
<dbReference type="NCBIfam" id="NF011405">
    <property type="entry name" value="PRK14830.1"/>
    <property type="match status" value="1"/>
</dbReference>
<dbReference type="EMBL" id="WESC01000011">
    <property type="protein sequence ID" value="KAB7739304.1"/>
    <property type="molecule type" value="Genomic_DNA"/>
</dbReference>
<keyword evidence="2" id="KW-0460">Magnesium</keyword>
<feature type="binding site" evidence="2">
    <location>
        <position position="30"/>
    </location>
    <ligand>
        <name>substrate</name>
    </ligand>
</feature>
<feature type="active site" evidence="2">
    <location>
        <position position="25"/>
    </location>
</feature>
<feature type="active site" description="Proton acceptor" evidence="2">
    <location>
        <position position="73"/>
    </location>
</feature>
<comment type="cofactor">
    <cofactor evidence="2">
        <name>Mg(2+)</name>
        <dbReference type="ChEBI" id="CHEBI:18420"/>
    </cofactor>
    <text evidence="2">Binds 2 magnesium ions per subunit.</text>
</comment>
<comment type="function">
    <text evidence="2">Catalyzes the condensation of isopentenyl diphosphate (IPP) with allylic pyrophosphates generating different type of terpenoids.</text>
</comment>
<dbReference type="GO" id="GO:0005829">
    <property type="term" value="C:cytosol"/>
    <property type="evidence" value="ECO:0007669"/>
    <property type="project" value="TreeGrafter"/>
</dbReference>
<dbReference type="SUPFAM" id="SSF64005">
    <property type="entry name" value="Undecaprenyl diphosphate synthase"/>
    <property type="match status" value="1"/>
</dbReference>
<dbReference type="Gene3D" id="3.40.1180.10">
    <property type="entry name" value="Decaprenyl diphosphate synthase-like"/>
    <property type="match status" value="1"/>
</dbReference>
<accession>A0A6N6VEX3</accession>
<dbReference type="CDD" id="cd00475">
    <property type="entry name" value="Cis_IPPS"/>
    <property type="match status" value="1"/>
</dbReference>
<dbReference type="EC" id="2.5.1.-" evidence="2"/>
<dbReference type="PANTHER" id="PTHR10291">
    <property type="entry name" value="DEHYDRODOLICHYL DIPHOSPHATE SYNTHASE FAMILY MEMBER"/>
    <property type="match status" value="1"/>
</dbReference>